<name>A0A372NZR0_9SPHI</name>
<evidence type="ECO:0000313" key="2">
    <source>
        <dbReference type="Proteomes" id="UP000264217"/>
    </source>
</evidence>
<sequence>MITLNLFYEEPDPDRWFKFDRYPRRYIRRLIRGRSRPGGPQMVAINLIKGLDKIGAPYRINDYRYIKKHPTEIACIIGKPHLLFDKKWKNPVILGAAIYSHPVDHPDLFNKYPQVKRVLVPGEWICDMFKPYYGDKVIAWPVGTDTTDWQPSDHAPKYDFLVYNKLPNSPYQSVLLKPILELLAKRALSYQIVTYGSYDQQELKEKLSQCRGAIFLSRSETQGLAYQQILATDTPILAWDREGFWEDPEYYPHRVQYQPVSSVPYWDKRCGVKFSGPDDLEAQLDLFLKKIQDFKPREYILENLTLEHCAQKYVQIYKEVLKELT</sequence>
<accession>A0A372NZR0</accession>
<protein>
    <submittedName>
        <fullName evidence="1">Glycosyltransferase family 1 protein</fullName>
    </submittedName>
</protein>
<dbReference type="SUPFAM" id="SSF53756">
    <property type="entry name" value="UDP-Glycosyltransferase/glycogen phosphorylase"/>
    <property type="match status" value="1"/>
</dbReference>
<keyword evidence="1" id="KW-0808">Transferase</keyword>
<gene>
    <name evidence="1" type="ORF">D0C36_08825</name>
</gene>
<evidence type="ECO:0000313" key="1">
    <source>
        <dbReference type="EMBL" id="RFZ95603.1"/>
    </source>
</evidence>
<dbReference type="EMBL" id="QWDC01000001">
    <property type="protein sequence ID" value="RFZ95603.1"/>
    <property type="molecule type" value="Genomic_DNA"/>
</dbReference>
<dbReference type="Gene3D" id="3.40.50.2000">
    <property type="entry name" value="Glycogen Phosphorylase B"/>
    <property type="match status" value="1"/>
</dbReference>
<dbReference type="AlphaFoldDB" id="A0A372NZR0"/>
<proteinExistence type="predicted"/>
<dbReference type="GO" id="GO:0016740">
    <property type="term" value="F:transferase activity"/>
    <property type="evidence" value="ECO:0007669"/>
    <property type="project" value="UniProtKB-KW"/>
</dbReference>
<keyword evidence="2" id="KW-1185">Reference proteome</keyword>
<organism evidence="1 2">
    <name type="scientific">Mucilaginibacter conchicola</name>
    <dbReference type="NCBI Taxonomy" id="2303333"/>
    <lineage>
        <taxon>Bacteria</taxon>
        <taxon>Pseudomonadati</taxon>
        <taxon>Bacteroidota</taxon>
        <taxon>Sphingobacteriia</taxon>
        <taxon>Sphingobacteriales</taxon>
        <taxon>Sphingobacteriaceae</taxon>
        <taxon>Mucilaginibacter</taxon>
    </lineage>
</organism>
<comment type="caution">
    <text evidence="1">The sequence shown here is derived from an EMBL/GenBank/DDBJ whole genome shotgun (WGS) entry which is preliminary data.</text>
</comment>
<reference evidence="1 2" key="1">
    <citation type="submission" date="2018-08" db="EMBL/GenBank/DDBJ databases">
        <title>Mucilaginibacter sp. MYSH2.</title>
        <authorList>
            <person name="Seo T."/>
        </authorList>
    </citation>
    <scope>NUCLEOTIDE SEQUENCE [LARGE SCALE GENOMIC DNA]</scope>
    <source>
        <strain evidence="1 2">MYSH2</strain>
    </source>
</reference>
<dbReference type="Proteomes" id="UP000264217">
    <property type="component" value="Unassembled WGS sequence"/>
</dbReference>